<comment type="subcellular location">
    <subcellularLocation>
        <location evidence="1 8">Cell outer membrane</location>
        <topology evidence="1 8">Multi-pass membrane protein</topology>
    </subcellularLocation>
</comment>
<dbReference type="GO" id="GO:0009279">
    <property type="term" value="C:cell outer membrane"/>
    <property type="evidence" value="ECO:0007669"/>
    <property type="project" value="UniProtKB-SubCell"/>
</dbReference>
<evidence type="ECO:0000256" key="1">
    <source>
        <dbReference type="ARBA" id="ARBA00004571"/>
    </source>
</evidence>
<dbReference type="FunFam" id="2.170.130.10:FF:000008">
    <property type="entry name" value="SusC/RagA family TonB-linked outer membrane protein"/>
    <property type="match status" value="1"/>
</dbReference>
<keyword evidence="3 8" id="KW-1134">Transmembrane beta strand</keyword>
<dbReference type="InterPro" id="IPR000531">
    <property type="entry name" value="Beta-barrel_TonB"/>
</dbReference>
<evidence type="ECO:0000259" key="11">
    <source>
        <dbReference type="Pfam" id="PF07715"/>
    </source>
</evidence>
<evidence type="ECO:0000256" key="6">
    <source>
        <dbReference type="ARBA" id="ARBA00023136"/>
    </source>
</evidence>
<feature type="domain" description="TonB-dependent receptor-like beta-barrel" evidence="10">
    <location>
        <begin position="413"/>
        <end position="955"/>
    </location>
</feature>
<evidence type="ECO:0000256" key="9">
    <source>
        <dbReference type="RuleBase" id="RU003357"/>
    </source>
</evidence>
<sequence length="1001" mass="107822">MMNSFPLAGRASVARQWASISKFLLTLLVSVVSLGVWAQDKQVTGKVKDANGTGMPGVSIAVKGTQRGANTDVDGNFKISVPDNATLVFSYVGYKSLDVAVAGRDVVNATLEEDNQVLNEVVVIGYGTVRKKDATGAVNAIGVKDFNKGVITSTQQLLQGRVAGVAVTQNNGEPGGGINVRIRGTSSVRGGNGPLFVVDGVPLAGNNVTGEGQNGGLGGSAPRDPLNFLNPDDIASMDILKDASATAIYGARGANGVILITTKKGKGKGSVDYSYSLGVSNITKKFDLLSADDYVKAGGINNGAKTDWQDEAFRTALTNQHNISYGGGDQSSNYRFSFGVLDQEGIIKNSGIKRYSGSFSGSKKFIKDKLTIGSSLNFAQTLDSGVPVSDNAGFSGDLLGAILKSNPTNKVRNTDGTPFQTTSVEPNPVAILDYTKDNTRTLRILGNLNAEYEITKGLKFKTVLGFDQSMSSRKAAFSPLLVAADIDKIGQVYLTDIETENRLMENYFTYNNKFGKVTFDGLLGYSYQSFDFYQKNANATNFRTTDLNLMINNLSSANNSRGLGSIINGSGSNFNELQSYFARANFGIGEKYLVTATVRADGSTRFGGNNKYGIFPSFAAKWRLIEEDFVPKNVFSDLGLRVGYGVTGNQELPHNLYSQRQRYGGAGLSNGGTNWNNGGLSTVAFANPNLKWESTGQINVGLDYAFVNNRISGSIEYYRKNTNDLLIQIQSAQPAISPFVWTNLDADIINSGIELSLNGIVVDKTDFGFDINANVAYNKNQVNNLLGVYDTGAINGQGLTGAFAQRIQSGQPLYAFFLREFGGYDEAGNSLYPTGDFQKFLDGKSPLPTVTGGLTFNFRYKNFDLSTFFNGVFGNYIYNNTANAYFTKGSFANGRNVTADVVASKEGPLNAPDVSTRFLEKGDFVRLQNLNLSYKVNTGNSAIRSLRFFVTGQNLLLFTKYSGQDPEVNTNKQINGVPSLGIDYTAFPRSRTFTFGANISF</sequence>
<dbReference type="Pfam" id="PF00593">
    <property type="entry name" value="TonB_dep_Rec_b-barrel"/>
    <property type="match status" value="1"/>
</dbReference>
<evidence type="ECO:0000313" key="12">
    <source>
        <dbReference type="EMBL" id="AEI47714.1"/>
    </source>
</evidence>
<keyword evidence="5 9" id="KW-0798">TonB box</keyword>
<keyword evidence="7 8" id="KW-0998">Cell outer membrane</keyword>
<dbReference type="InterPro" id="IPR039426">
    <property type="entry name" value="TonB-dep_rcpt-like"/>
</dbReference>
<dbReference type="Gene3D" id="2.170.130.10">
    <property type="entry name" value="TonB-dependent receptor, plug domain"/>
    <property type="match status" value="1"/>
</dbReference>
<dbReference type="Gene3D" id="2.40.170.20">
    <property type="entry name" value="TonB-dependent receptor, beta-barrel domain"/>
    <property type="match status" value="1"/>
</dbReference>
<keyword evidence="12" id="KW-0675">Receptor</keyword>
<dbReference type="EMBL" id="CP002859">
    <property type="protein sequence ID" value="AEI47714.1"/>
    <property type="molecule type" value="Genomic_DNA"/>
</dbReference>
<reference evidence="12 13" key="2">
    <citation type="journal article" date="2012" name="Stand. Genomic Sci.">
        <title>Complete genome sequence of the aquatic bacterium Runella slithyformis type strain (LSU 4(T)).</title>
        <authorList>
            <person name="Copeland A."/>
            <person name="Zhang X."/>
            <person name="Misra M."/>
            <person name="Lapidus A."/>
            <person name="Nolan M."/>
            <person name="Lucas S."/>
            <person name="Deshpande S."/>
            <person name="Cheng J.F."/>
            <person name="Tapia R."/>
            <person name="Goodwin L.A."/>
            <person name="Pitluck S."/>
            <person name="Liolios K."/>
            <person name="Pagani I."/>
            <person name="Ivanova N."/>
            <person name="Mikhailova N."/>
            <person name="Pati A."/>
            <person name="Chen A."/>
            <person name="Palaniappan K."/>
            <person name="Land M."/>
            <person name="Hauser L."/>
            <person name="Pan C."/>
            <person name="Jeffries C.D."/>
            <person name="Detter J.C."/>
            <person name="Brambilla E.M."/>
            <person name="Rohde M."/>
            <person name="Djao O.D."/>
            <person name="Goker M."/>
            <person name="Sikorski J."/>
            <person name="Tindall B.J."/>
            <person name="Woyke T."/>
            <person name="Bristow J."/>
            <person name="Eisen J.A."/>
            <person name="Markowitz V."/>
            <person name="Hugenholtz P."/>
            <person name="Kyrpides N.C."/>
            <person name="Klenk H.P."/>
            <person name="Mavromatis K."/>
        </authorList>
    </citation>
    <scope>NUCLEOTIDE SEQUENCE [LARGE SCALE GENOMIC DNA]</scope>
    <source>
        <strain evidence="13">ATCC 29530 / DSM 19594 / LMG 11500 / NCIMB 11436 / LSU 4</strain>
    </source>
</reference>
<dbReference type="KEGG" id="rsi:Runsl_1287"/>
<dbReference type="InterPro" id="IPR023997">
    <property type="entry name" value="TonB-dep_OMP_SusC/RagA_CS"/>
</dbReference>
<evidence type="ECO:0000259" key="10">
    <source>
        <dbReference type="Pfam" id="PF00593"/>
    </source>
</evidence>
<evidence type="ECO:0000256" key="8">
    <source>
        <dbReference type="PROSITE-ProRule" id="PRU01360"/>
    </source>
</evidence>
<protein>
    <submittedName>
        <fullName evidence="12">TonB-dependent receptor plug</fullName>
    </submittedName>
</protein>
<proteinExistence type="inferred from homology"/>
<keyword evidence="4 8" id="KW-0812">Transmembrane</keyword>
<accession>A0A7U4E538</accession>
<dbReference type="InterPro" id="IPR036942">
    <property type="entry name" value="Beta-barrel_TonB_sf"/>
</dbReference>
<dbReference type="PROSITE" id="PS52016">
    <property type="entry name" value="TONB_DEPENDENT_REC_3"/>
    <property type="match status" value="1"/>
</dbReference>
<evidence type="ECO:0000313" key="13">
    <source>
        <dbReference type="Proteomes" id="UP000000493"/>
    </source>
</evidence>
<dbReference type="NCBIfam" id="TIGR04057">
    <property type="entry name" value="SusC_RagA_signa"/>
    <property type="match status" value="1"/>
</dbReference>
<organism evidence="12 13">
    <name type="scientific">Runella slithyformis (strain ATCC 29530 / DSM 19594 / LMG 11500 / NCIMB 11436 / LSU 4)</name>
    <dbReference type="NCBI Taxonomy" id="761193"/>
    <lineage>
        <taxon>Bacteria</taxon>
        <taxon>Pseudomonadati</taxon>
        <taxon>Bacteroidota</taxon>
        <taxon>Cytophagia</taxon>
        <taxon>Cytophagales</taxon>
        <taxon>Spirosomataceae</taxon>
        <taxon>Runella</taxon>
    </lineage>
</organism>
<evidence type="ECO:0000256" key="2">
    <source>
        <dbReference type="ARBA" id="ARBA00022448"/>
    </source>
</evidence>
<dbReference type="InterPro" id="IPR008969">
    <property type="entry name" value="CarboxyPept-like_regulatory"/>
</dbReference>
<reference evidence="13" key="1">
    <citation type="submission" date="2011-06" db="EMBL/GenBank/DDBJ databases">
        <title>The complete genome of chromosome of Runella slithyformis DSM 19594.</title>
        <authorList>
            <consortium name="US DOE Joint Genome Institute (JGI-PGF)"/>
            <person name="Lucas S."/>
            <person name="Han J."/>
            <person name="Lapidus A."/>
            <person name="Bruce D."/>
            <person name="Goodwin L."/>
            <person name="Pitluck S."/>
            <person name="Peters L."/>
            <person name="Kyrpides N."/>
            <person name="Mavromatis K."/>
            <person name="Ivanova N."/>
            <person name="Ovchinnikova G."/>
            <person name="Zhang X."/>
            <person name="Misra M."/>
            <person name="Detter J.C."/>
            <person name="Tapia R."/>
            <person name="Han C."/>
            <person name="Land M."/>
            <person name="Hauser L."/>
            <person name="Markowitz V."/>
            <person name="Cheng J.-F."/>
            <person name="Hugenholtz P."/>
            <person name="Woyke T."/>
            <person name="Wu D."/>
            <person name="Tindall B."/>
            <person name="Faehrich R."/>
            <person name="Brambilla E."/>
            <person name="Klenk H.-P."/>
            <person name="Eisen J.A."/>
        </authorList>
    </citation>
    <scope>NUCLEOTIDE SEQUENCE [LARGE SCALE GENOMIC DNA]</scope>
    <source>
        <strain evidence="13">ATCC 29530 / DSM 19594 / LMG 11500 / NCIMB 11436 / LSU 4</strain>
    </source>
</reference>
<keyword evidence="6 8" id="KW-0472">Membrane</keyword>
<keyword evidence="2 8" id="KW-0813">Transport</keyword>
<dbReference type="Proteomes" id="UP000000493">
    <property type="component" value="Chromosome"/>
</dbReference>
<evidence type="ECO:0000256" key="7">
    <source>
        <dbReference type="ARBA" id="ARBA00023237"/>
    </source>
</evidence>
<keyword evidence="13" id="KW-1185">Reference proteome</keyword>
<evidence type="ECO:0000256" key="3">
    <source>
        <dbReference type="ARBA" id="ARBA00022452"/>
    </source>
</evidence>
<dbReference type="NCBIfam" id="TIGR04056">
    <property type="entry name" value="OMP_RagA_SusC"/>
    <property type="match status" value="1"/>
</dbReference>
<gene>
    <name evidence="12" type="ordered locus">Runsl_1287</name>
</gene>
<dbReference type="Pfam" id="PF07715">
    <property type="entry name" value="Plug"/>
    <property type="match status" value="1"/>
</dbReference>
<dbReference type="SUPFAM" id="SSF49464">
    <property type="entry name" value="Carboxypeptidase regulatory domain-like"/>
    <property type="match status" value="1"/>
</dbReference>
<dbReference type="InterPro" id="IPR012910">
    <property type="entry name" value="Plug_dom"/>
</dbReference>
<dbReference type="InterPro" id="IPR023996">
    <property type="entry name" value="TonB-dep_OMP_SusC/RagA"/>
</dbReference>
<dbReference type="Gene3D" id="2.60.40.1120">
    <property type="entry name" value="Carboxypeptidase-like, regulatory domain"/>
    <property type="match status" value="1"/>
</dbReference>
<feature type="domain" description="TonB-dependent receptor plug" evidence="11">
    <location>
        <begin position="131"/>
        <end position="257"/>
    </location>
</feature>
<evidence type="ECO:0000256" key="4">
    <source>
        <dbReference type="ARBA" id="ARBA00022692"/>
    </source>
</evidence>
<dbReference type="InterPro" id="IPR037066">
    <property type="entry name" value="Plug_dom_sf"/>
</dbReference>
<name>A0A7U4E538_RUNSL</name>
<dbReference type="SUPFAM" id="SSF56935">
    <property type="entry name" value="Porins"/>
    <property type="match status" value="1"/>
</dbReference>
<evidence type="ECO:0000256" key="5">
    <source>
        <dbReference type="ARBA" id="ARBA00023077"/>
    </source>
</evidence>
<dbReference type="AlphaFoldDB" id="A0A7U4E538"/>
<comment type="similarity">
    <text evidence="8 9">Belongs to the TonB-dependent receptor family.</text>
</comment>
<dbReference type="Pfam" id="PF13715">
    <property type="entry name" value="CarbopepD_reg_2"/>
    <property type="match status" value="1"/>
</dbReference>